<dbReference type="SUPFAM" id="SSF51556">
    <property type="entry name" value="Metallo-dependent hydrolases"/>
    <property type="match status" value="1"/>
</dbReference>
<dbReference type="Pfam" id="PF01979">
    <property type="entry name" value="Amidohydro_1"/>
    <property type="match status" value="1"/>
</dbReference>
<organism evidence="2 3">
    <name type="scientific">Lentzea cavernae</name>
    <dbReference type="NCBI Taxonomy" id="2020703"/>
    <lineage>
        <taxon>Bacteria</taxon>
        <taxon>Bacillati</taxon>
        <taxon>Actinomycetota</taxon>
        <taxon>Actinomycetes</taxon>
        <taxon>Pseudonocardiales</taxon>
        <taxon>Pseudonocardiaceae</taxon>
        <taxon>Lentzea</taxon>
    </lineage>
</organism>
<evidence type="ECO:0000313" key="2">
    <source>
        <dbReference type="EMBL" id="GHH61449.1"/>
    </source>
</evidence>
<dbReference type="InterPro" id="IPR006680">
    <property type="entry name" value="Amidohydro-rel"/>
</dbReference>
<proteinExistence type="predicted"/>
<evidence type="ECO:0000313" key="3">
    <source>
        <dbReference type="Proteomes" id="UP000605568"/>
    </source>
</evidence>
<protein>
    <recommendedName>
        <fullName evidence="1">Amidohydrolase-related domain-containing protein</fullName>
    </recommendedName>
</protein>
<name>A0ABQ3MW16_9PSEU</name>
<dbReference type="Proteomes" id="UP000605568">
    <property type="component" value="Unassembled WGS sequence"/>
</dbReference>
<gene>
    <name evidence="2" type="ORF">GCM10017774_87480</name>
</gene>
<dbReference type="PANTHER" id="PTHR43135">
    <property type="entry name" value="ALPHA-D-RIBOSE 1-METHYLPHOSPHONATE 5-TRIPHOSPHATE DIPHOSPHATASE"/>
    <property type="match status" value="1"/>
</dbReference>
<keyword evidence="3" id="KW-1185">Reference proteome</keyword>
<dbReference type="InterPro" id="IPR032466">
    <property type="entry name" value="Metal_Hydrolase"/>
</dbReference>
<dbReference type="EMBL" id="BNAR01000025">
    <property type="protein sequence ID" value="GHH61449.1"/>
    <property type="molecule type" value="Genomic_DNA"/>
</dbReference>
<dbReference type="InterPro" id="IPR051781">
    <property type="entry name" value="Metallo-dep_Hydrolase"/>
</dbReference>
<reference evidence="3" key="1">
    <citation type="journal article" date="2019" name="Int. J. Syst. Evol. Microbiol.">
        <title>The Global Catalogue of Microorganisms (GCM) 10K type strain sequencing project: providing services to taxonomists for standard genome sequencing and annotation.</title>
        <authorList>
            <consortium name="The Broad Institute Genomics Platform"/>
            <consortium name="The Broad Institute Genome Sequencing Center for Infectious Disease"/>
            <person name="Wu L."/>
            <person name="Ma J."/>
        </authorList>
    </citation>
    <scope>NUCLEOTIDE SEQUENCE [LARGE SCALE GENOMIC DNA]</scope>
    <source>
        <strain evidence="3">CGMCC 4.7367</strain>
    </source>
</reference>
<evidence type="ECO:0000259" key="1">
    <source>
        <dbReference type="Pfam" id="PF01979"/>
    </source>
</evidence>
<dbReference type="PANTHER" id="PTHR43135:SF4">
    <property type="entry name" value="AMIDOHYDROLASE-RELATED DOMAIN-CONTAINING PROTEIN"/>
    <property type="match status" value="1"/>
</dbReference>
<feature type="domain" description="Amidohydrolase-related" evidence="1">
    <location>
        <begin position="7"/>
        <end position="179"/>
    </location>
</feature>
<comment type="caution">
    <text evidence="2">The sequence shown here is derived from an EMBL/GenBank/DDBJ whole genome shotgun (WGS) entry which is preliminary data.</text>
</comment>
<accession>A0ABQ3MW16</accession>
<sequence length="180" mass="18668">MHSVGGRVAVHCQTAEGSRNAVLAGVDSLEHGLHLDHSLLPRMAARGTALVPTFSAFAEAAASGLPDARDPRLRDWLLGGWDHAFSTVRAAHEAGVTVLAGTDHKPCGAVAGEIAWLIEAGMPVEAAIGAGSWTAREWLGLPGLVDGGYADVVAYDADPVEDPSVLTRPARIVLRGKVVA</sequence>
<dbReference type="Gene3D" id="3.20.20.140">
    <property type="entry name" value="Metal-dependent hydrolases"/>
    <property type="match status" value="1"/>
</dbReference>